<proteinExistence type="inferred from homology"/>
<dbReference type="EMBL" id="MU005577">
    <property type="protein sequence ID" value="KAF2686417.1"/>
    <property type="molecule type" value="Genomic_DNA"/>
</dbReference>
<dbReference type="GO" id="GO:0006281">
    <property type="term" value="P:DNA repair"/>
    <property type="evidence" value="ECO:0007669"/>
    <property type="project" value="UniProtKB-UniRule"/>
</dbReference>
<comment type="subcellular location">
    <subcellularLocation>
        <location evidence="1 7">Nucleus</location>
    </subcellularLocation>
</comment>
<accession>A0A6G1J7A5</accession>
<evidence type="ECO:0000313" key="13">
    <source>
        <dbReference type="Proteomes" id="UP000799291"/>
    </source>
</evidence>
<feature type="compositionally biased region" description="Basic residues" evidence="9">
    <location>
        <begin position="330"/>
        <end position="339"/>
    </location>
</feature>
<evidence type="ECO:0000259" key="10">
    <source>
        <dbReference type="Pfam" id="PF08743"/>
    </source>
</evidence>
<gene>
    <name evidence="12" type="ORF">K458DRAFT_364253</name>
</gene>
<dbReference type="PANTHER" id="PTHR16140:SF0">
    <property type="entry name" value="NON-STRUCTURAL MAINTENANCE OF CHROMOSOMES ELEMENT 4"/>
    <property type="match status" value="1"/>
</dbReference>
<evidence type="ECO:0000256" key="4">
    <source>
        <dbReference type="ARBA" id="ARBA00023172"/>
    </source>
</evidence>
<dbReference type="AlphaFoldDB" id="A0A6G1J7A5"/>
<name>A0A6G1J7A5_9PLEO</name>
<keyword evidence="8" id="KW-0175">Coiled coil</keyword>
<comment type="function">
    <text evidence="7">Component of the SMC5-SMC6 complex, that promotes sister chromatid alignment after DNA damage and facilitates double-stranded DNA breaks (DSBs) repair via homologous recombination between sister chromatids.</text>
</comment>
<dbReference type="GO" id="GO:0030915">
    <property type="term" value="C:Smc5-Smc6 complex"/>
    <property type="evidence" value="ECO:0007669"/>
    <property type="project" value="UniProtKB-UniRule"/>
</dbReference>
<feature type="coiled-coil region" evidence="8">
    <location>
        <begin position="378"/>
        <end position="405"/>
    </location>
</feature>
<dbReference type="GO" id="GO:0006310">
    <property type="term" value="P:DNA recombination"/>
    <property type="evidence" value="ECO:0007669"/>
    <property type="project" value="UniProtKB-UniRule"/>
</dbReference>
<evidence type="ECO:0000256" key="9">
    <source>
        <dbReference type="SAM" id="MobiDB-lite"/>
    </source>
</evidence>
<evidence type="ECO:0000259" key="11">
    <source>
        <dbReference type="Pfam" id="PF15412"/>
    </source>
</evidence>
<feature type="region of interest" description="Disordered" evidence="9">
    <location>
        <begin position="262"/>
        <end position="295"/>
    </location>
</feature>
<dbReference type="Proteomes" id="UP000799291">
    <property type="component" value="Unassembled WGS sequence"/>
</dbReference>
<feature type="compositionally biased region" description="Acidic residues" evidence="9">
    <location>
        <begin position="138"/>
        <end position="150"/>
    </location>
</feature>
<comment type="subunit">
    <text evidence="7">Component of the SMC5-SMC6 complex.</text>
</comment>
<dbReference type="PANTHER" id="PTHR16140">
    <property type="entry name" value="NON-STRUCTURAL MAINTENANCE OF CHROMOSOMES ELEMENT 4"/>
    <property type="match status" value="1"/>
</dbReference>
<feature type="compositionally biased region" description="Basic and acidic residues" evidence="9">
    <location>
        <begin position="55"/>
        <end position="69"/>
    </location>
</feature>
<feature type="domain" description="Non-structural maintenance of chromosome element 4 C-terminal" evidence="10">
    <location>
        <begin position="422"/>
        <end position="509"/>
    </location>
</feature>
<dbReference type="InterPro" id="IPR029225">
    <property type="entry name" value="Nse4_Nse3-bd"/>
</dbReference>
<feature type="compositionally biased region" description="Polar residues" evidence="9">
    <location>
        <begin position="29"/>
        <end position="54"/>
    </location>
</feature>
<reference evidence="12" key="1">
    <citation type="journal article" date="2020" name="Stud. Mycol.">
        <title>101 Dothideomycetes genomes: a test case for predicting lifestyles and emergence of pathogens.</title>
        <authorList>
            <person name="Haridas S."/>
            <person name="Albert R."/>
            <person name="Binder M."/>
            <person name="Bloem J."/>
            <person name="Labutti K."/>
            <person name="Salamov A."/>
            <person name="Andreopoulos B."/>
            <person name="Baker S."/>
            <person name="Barry K."/>
            <person name="Bills G."/>
            <person name="Bluhm B."/>
            <person name="Cannon C."/>
            <person name="Castanera R."/>
            <person name="Culley D."/>
            <person name="Daum C."/>
            <person name="Ezra D."/>
            <person name="Gonzalez J."/>
            <person name="Henrissat B."/>
            <person name="Kuo A."/>
            <person name="Liang C."/>
            <person name="Lipzen A."/>
            <person name="Lutzoni F."/>
            <person name="Magnuson J."/>
            <person name="Mondo S."/>
            <person name="Nolan M."/>
            <person name="Ohm R."/>
            <person name="Pangilinan J."/>
            <person name="Park H.-J."/>
            <person name="Ramirez L."/>
            <person name="Alfaro M."/>
            <person name="Sun H."/>
            <person name="Tritt A."/>
            <person name="Yoshinaga Y."/>
            <person name="Zwiers L.-H."/>
            <person name="Turgeon B."/>
            <person name="Goodwin S."/>
            <person name="Spatafora J."/>
            <person name="Crous P."/>
            <person name="Grigoriev I."/>
        </authorList>
    </citation>
    <scope>NUCLEOTIDE SEQUENCE</scope>
    <source>
        <strain evidence="12">CBS 122367</strain>
    </source>
</reference>
<evidence type="ECO:0000313" key="12">
    <source>
        <dbReference type="EMBL" id="KAF2686417.1"/>
    </source>
</evidence>
<comment type="similarity">
    <text evidence="2 7">Belongs to the NSE4 family.</text>
</comment>
<evidence type="ECO:0000256" key="5">
    <source>
        <dbReference type="ARBA" id="ARBA00023204"/>
    </source>
</evidence>
<evidence type="ECO:0000256" key="6">
    <source>
        <dbReference type="ARBA" id="ARBA00023242"/>
    </source>
</evidence>
<feature type="compositionally biased region" description="Polar residues" evidence="9">
    <location>
        <begin position="1"/>
        <end position="12"/>
    </location>
</feature>
<feature type="region of interest" description="Disordered" evidence="9">
    <location>
        <begin position="1"/>
        <end position="166"/>
    </location>
</feature>
<feature type="domain" description="Nse4/EID protein Nse3/MAGE-binding" evidence="11">
    <location>
        <begin position="217"/>
        <end position="285"/>
    </location>
</feature>
<evidence type="ECO:0000256" key="8">
    <source>
        <dbReference type="SAM" id="Coils"/>
    </source>
</evidence>
<evidence type="ECO:0000256" key="3">
    <source>
        <dbReference type="ARBA" id="ARBA00022763"/>
    </source>
</evidence>
<protein>
    <recommendedName>
        <fullName evidence="7">Non-structural maintenance of chromosomes element 4</fullName>
    </recommendedName>
</protein>
<keyword evidence="6 7" id="KW-0539">Nucleus</keyword>
<evidence type="ECO:0000256" key="2">
    <source>
        <dbReference type="ARBA" id="ARBA00008997"/>
    </source>
</evidence>
<keyword evidence="13" id="KW-1185">Reference proteome</keyword>
<keyword evidence="3 7" id="KW-0227">DNA damage</keyword>
<evidence type="ECO:0000256" key="1">
    <source>
        <dbReference type="ARBA" id="ARBA00004123"/>
    </source>
</evidence>
<feature type="compositionally biased region" description="Acidic residues" evidence="9">
    <location>
        <begin position="285"/>
        <end position="295"/>
    </location>
</feature>
<dbReference type="InterPro" id="IPR027786">
    <property type="entry name" value="Nse4/EID"/>
</dbReference>
<keyword evidence="4 7" id="KW-0233">DNA recombination</keyword>
<feature type="compositionally biased region" description="Acidic residues" evidence="9">
    <location>
        <begin position="105"/>
        <end position="120"/>
    </location>
</feature>
<evidence type="ECO:0000256" key="7">
    <source>
        <dbReference type="RuleBase" id="RU365071"/>
    </source>
</evidence>
<organism evidence="12 13">
    <name type="scientific">Lentithecium fluviatile CBS 122367</name>
    <dbReference type="NCBI Taxonomy" id="1168545"/>
    <lineage>
        <taxon>Eukaryota</taxon>
        <taxon>Fungi</taxon>
        <taxon>Dikarya</taxon>
        <taxon>Ascomycota</taxon>
        <taxon>Pezizomycotina</taxon>
        <taxon>Dothideomycetes</taxon>
        <taxon>Pleosporomycetidae</taxon>
        <taxon>Pleosporales</taxon>
        <taxon>Massarineae</taxon>
        <taxon>Lentitheciaceae</taxon>
        <taxon>Lentithecium</taxon>
    </lineage>
</organism>
<dbReference type="OrthoDB" id="361242at2759"/>
<feature type="compositionally biased region" description="Basic and acidic residues" evidence="9">
    <location>
        <begin position="351"/>
        <end position="360"/>
    </location>
</feature>
<keyword evidence="5 7" id="KW-0234">DNA repair</keyword>
<dbReference type="GO" id="GO:0005634">
    <property type="term" value="C:nucleus"/>
    <property type="evidence" value="ECO:0007669"/>
    <property type="project" value="UniProtKB-SubCell"/>
</dbReference>
<sequence>MARLNTRTSATPLATRAGTVDSLYRDPTPASQLNRASNARTSSYSVMSPAVSQNSDKENDVPESRDATPRPKGKGLAIPTKRMQRLVTPDSGNANKRRRTGDYSLEPEEPEEPEESDGAEDGMPLYDGEENTGLAMPDDNDDEEEEEEEEGALRYYDPDQSPEERRQISANIRSQHREVIENHDDLIKHGNHLIPDHVKRANLNLGKLKQTTEAAQDARLIVTLTDTAGKQLNASLHGNNAGIGIDVDQFVSRCIYYMKEGRPAGSEEAGPTQSRARRETQRQAEDEEEDDNGEGLEWEFLGRAACFPNNKRPPLPSFLLGPLSVQKRARAVQTRRARSQRQALGPATRPQEVRQEDIKQSENSNLTHLVTSIASRLRNHIIEGAQKVEQEIESLEDADEETEYAAFNRHRVCTTSEGNAAVSLFDFAINPTSFGQTVENLFYISFLIREGNAKVELDEDKLPLLIPAEARTLSDQREHNVEKHQAIFSIDWPTWQALIEAFDIRKPLIPHRIPDEANVRPGGWHG</sequence>
<feature type="region of interest" description="Disordered" evidence="9">
    <location>
        <begin position="330"/>
        <end position="360"/>
    </location>
</feature>
<dbReference type="Pfam" id="PF15412">
    <property type="entry name" value="Nse4-Nse3_bdg"/>
    <property type="match status" value="1"/>
</dbReference>
<dbReference type="Pfam" id="PF08743">
    <property type="entry name" value="Nse4_C"/>
    <property type="match status" value="1"/>
</dbReference>
<dbReference type="InterPro" id="IPR014854">
    <property type="entry name" value="Nse4_C"/>
</dbReference>